<dbReference type="InterPro" id="IPR017035">
    <property type="entry name" value="UCP035009_HsdR_All3000-type"/>
</dbReference>
<evidence type="ECO:0000256" key="1">
    <source>
        <dbReference type="SAM" id="MobiDB-lite"/>
    </source>
</evidence>
<feature type="domain" description="Type I restriction enzyme R protein N-terminal" evidence="2">
    <location>
        <begin position="47"/>
        <end position="121"/>
    </location>
</feature>
<dbReference type="InterPro" id="IPR029464">
    <property type="entry name" value="HSDR_N"/>
</dbReference>
<name>A0ABP7G3M4_9ACTN</name>
<feature type="region of interest" description="Disordered" evidence="1">
    <location>
        <begin position="237"/>
        <end position="264"/>
    </location>
</feature>
<sequence length="364" mass="41335">MDFNDRLAELAAKVRSQRDSIQTEEATKNAFVMPFISAILGYDVFDPTEVVPEFVADVGVKKGEKVDYAIMRDGAVQMLIECKKSSGPLTMEHASQLYRYFSVTNARIAILTNGETYQFYTDLDSPNRMDEKPFLVLDLNDIDETLLPELRKLTKESFDVDSVITAAEELKYIGGIKRTLAAQFKDPEKEWVRFFFNRVHNNKQFTNRMQEQFTPLVMKAASQYLNDQVNERLKTALGSGSQEPETEEAGSESAEEAVQEEQDDDTGIVTTLEELEGHQIVKAIACSEVKPQRIVQRDSKSYFAILLDDNNRKPIARLHFNSKSKKHLGVFDADKKETRHLLSSLDDIYLHAEAIRGAVRNYLG</sequence>
<keyword evidence="4" id="KW-1185">Reference proteome</keyword>
<dbReference type="RefSeq" id="WP_344973772.1">
    <property type="nucleotide sequence ID" value="NZ_BAABDD010000020.1"/>
</dbReference>
<gene>
    <name evidence="3" type="ORF">GCM10022402_37090</name>
</gene>
<protein>
    <submittedName>
        <fullName evidence="3">Type I restriction enzyme HsdR N-terminal domain-containing protein</fullName>
    </submittedName>
</protein>
<dbReference type="PIRSF" id="PIRSF035009">
    <property type="entry name" value="UCP035009_HSDR_N"/>
    <property type="match status" value="1"/>
</dbReference>
<feature type="compositionally biased region" description="Acidic residues" evidence="1">
    <location>
        <begin position="244"/>
        <end position="264"/>
    </location>
</feature>
<evidence type="ECO:0000313" key="4">
    <source>
        <dbReference type="Proteomes" id="UP001500908"/>
    </source>
</evidence>
<dbReference type="Pfam" id="PF13588">
    <property type="entry name" value="HSDR_N_2"/>
    <property type="match status" value="1"/>
</dbReference>
<evidence type="ECO:0000259" key="2">
    <source>
        <dbReference type="Pfam" id="PF13588"/>
    </source>
</evidence>
<evidence type="ECO:0000313" key="3">
    <source>
        <dbReference type="EMBL" id="GAA3754997.1"/>
    </source>
</evidence>
<dbReference type="Proteomes" id="UP001500908">
    <property type="component" value="Unassembled WGS sequence"/>
</dbReference>
<accession>A0ABP7G3M4</accession>
<dbReference type="EMBL" id="BAABDD010000020">
    <property type="protein sequence ID" value="GAA3754997.1"/>
    <property type="molecule type" value="Genomic_DNA"/>
</dbReference>
<reference evidence="4" key="1">
    <citation type="journal article" date="2019" name="Int. J. Syst. Evol. Microbiol.">
        <title>The Global Catalogue of Microorganisms (GCM) 10K type strain sequencing project: providing services to taxonomists for standard genome sequencing and annotation.</title>
        <authorList>
            <consortium name="The Broad Institute Genomics Platform"/>
            <consortium name="The Broad Institute Genome Sequencing Center for Infectious Disease"/>
            <person name="Wu L."/>
            <person name="Ma J."/>
        </authorList>
    </citation>
    <scope>NUCLEOTIDE SEQUENCE [LARGE SCALE GENOMIC DNA]</scope>
    <source>
        <strain evidence="4">JCM 17137</strain>
    </source>
</reference>
<organism evidence="3 4">
    <name type="scientific">Salinactinospora qingdaonensis</name>
    <dbReference type="NCBI Taxonomy" id="702744"/>
    <lineage>
        <taxon>Bacteria</taxon>
        <taxon>Bacillati</taxon>
        <taxon>Actinomycetota</taxon>
        <taxon>Actinomycetes</taxon>
        <taxon>Streptosporangiales</taxon>
        <taxon>Nocardiopsidaceae</taxon>
        <taxon>Salinactinospora</taxon>
    </lineage>
</organism>
<comment type="caution">
    <text evidence="3">The sequence shown here is derived from an EMBL/GenBank/DDBJ whole genome shotgun (WGS) entry which is preliminary data.</text>
</comment>
<proteinExistence type="predicted"/>